<reference evidence="1 2" key="1">
    <citation type="submission" date="2017-12" db="EMBL/GenBank/DDBJ databases">
        <title>Comparative genomics of Botrytis spp.</title>
        <authorList>
            <person name="Valero-Jimenez C.A."/>
            <person name="Tapia P."/>
            <person name="Veloso J."/>
            <person name="Silva-Moreno E."/>
            <person name="Staats M."/>
            <person name="Valdes J.H."/>
            <person name="Van Kan J.A.L."/>
        </authorList>
    </citation>
    <scope>NUCLEOTIDE SEQUENCE [LARGE SCALE GENOMIC DNA]</scope>
    <source>
        <strain evidence="1 2">MUCL3349</strain>
    </source>
</reference>
<organism evidence="1 2">
    <name type="scientific">Botrytis porri</name>
    <dbReference type="NCBI Taxonomy" id="87229"/>
    <lineage>
        <taxon>Eukaryota</taxon>
        <taxon>Fungi</taxon>
        <taxon>Dikarya</taxon>
        <taxon>Ascomycota</taxon>
        <taxon>Pezizomycotina</taxon>
        <taxon>Leotiomycetes</taxon>
        <taxon>Helotiales</taxon>
        <taxon>Sclerotiniaceae</taxon>
        <taxon>Botrytis</taxon>
    </lineage>
</organism>
<dbReference type="Proteomes" id="UP000297280">
    <property type="component" value="Unassembled WGS sequence"/>
</dbReference>
<sequence length="224" mass="26059">MDLSNHGNDLRFPFAKSWSPFYVKFPSEQYPIKYNVENKRVSTKNTFFSELGLYSTPDQAYGLDDCFRLPLHLFLRWLQDDHMDTTLSEARREHKPFFNDTWAIVVVHVCLLCECWNYPLAFNAAMDHLINLRDFSFMASKQIEATYKTTYAGSGLRRLIADILSIGTLQDTIRHLGILQDSIAEQVFEEISDDMWTRQVPEPSLFDSAGNVRNVQLAEYHMEL</sequence>
<proteinExistence type="predicted"/>
<dbReference type="EMBL" id="PQXO01000365">
    <property type="protein sequence ID" value="TGO85760.1"/>
    <property type="molecule type" value="Genomic_DNA"/>
</dbReference>
<evidence type="ECO:0008006" key="3">
    <source>
        <dbReference type="Google" id="ProtNLM"/>
    </source>
</evidence>
<name>A0A4Z1KJT5_9HELO</name>
<keyword evidence="2" id="KW-1185">Reference proteome</keyword>
<evidence type="ECO:0000313" key="1">
    <source>
        <dbReference type="EMBL" id="TGO85760.1"/>
    </source>
</evidence>
<gene>
    <name evidence="1" type="ORF">BPOR_0366g00030</name>
</gene>
<accession>A0A4Z1KJT5</accession>
<protein>
    <recommendedName>
        <fullName evidence="3">BTB domain-containing protein</fullName>
    </recommendedName>
</protein>
<comment type="caution">
    <text evidence="1">The sequence shown here is derived from an EMBL/GenBank/DDBJ whole genome shotgun (WGS) entry which is preliminary data.</text>
</comment>
<evidence type="ECO:0000313" key="2">
    <source>
        <dbReference type="Proteomes" id="UP000297280"/>
    </source>
</evidence>
<dbReference type="AlphaFoldDB" id="A0A4Z1KJT5"/>
<dbReference type="OrthoDB" id="3467929at2759"/>